<keyword evidence="2" id="KW-0732">Signal</keyword>
<feature type="chain" id="PRO_5045444784" description="PorT family protein" evidence="2">
    <location>
        <begin position="20"/>
        <end position="470"/>
    </location>
</feature>
<feature type="region of interest" description="Disordered" evidence="1">
    <location>
        <begin position="314"/>
        <end position="426"/>
    </location>
</feature>
<feature type="compositionally biased region" description="Basic and acidic residues" evidence="1">
    <location>
        <begin position="387"/>
        <end position="397"/>
    </location>
</feature>
<evidence type="ECO:0008006" key="5">
    <source>
        <dbReference type="Google" id="ProtNLM"/>
    </source>
</evidence>
<reference evidence="3" key="1">
    <citation type="submission" date="2020-10" db="EMBL/GenBank/DDBJ databases">
        <authorList>
            <person name="Lu T."/>
            <person name="Wang Q."/>
            <person name="Han X."/>
        </authorList>
    </citation>
    <scope>NUCLEOTIDE SEQUENCE</scope>
    <source>
        <strain evidence="3">WQ 366</strain>
    </source>
</reference>
<protein>
    <recommendedName>
        <fullName evidence="5">PorT family protein</fullName>
    </recommendedName>
</protein>
<evidence type="ECO:0000313" key="3">
    <source>
        <dbReference type="EMBL" id="MCA5004650.1"/>
    </source>
</evidence>
<feature type="compositionally biased region" description="Basic and acidic residues" evidence="1">
    <location>
        <begin position="321"/>
        <end position="331"/>
    </location>
</feature>
<comment type="caution">
    <text evidence="3">The sequence shown here is derived from an EMBL/GenBank/DDBJ whole genome shotgun (WGS) entry which is preliminary data.</text>
</comment>
<gene>
    <name evidence="3" type="ORF">IPZ78_05710</name>
</gene>
<feature type="compositionally biased region" description="Polar residues" evidence="1">
    <location>
        <begin position="398"/>
        <end position="419"/>
    </location>
</feature>
<keyword evidence="4" id="KW-1185">Reference proteome</keyword>
<organism evidence="3 4">
    <name type="scientific">Sphingobacterium bovistauri</name>
    <dbReference type="NCBI Taxonomy" id="2781959"/>
    <lineage>
        <taxon>Bacteria</taxon>
        <taxon>Pseudomonadati</taxon>
        <taxon>Bacteroidota</taxon>
        <taxon>Sphingobacteriia</taxon>
        <taxon>Sphingobacteriales</taxon>
        <taxon>Sphingobacteriaceae</taxon>
        <taxon>Sphingobacterium</taxon>
    </lineage>
</organism>
<dbReference type="RefSeq" id="WP_225552037.1">
    <property type="nucleotide sequence ID" value="NZ_JADEYP010000007.1"/>
</dbReference>
<accession>A0ABS7Z387</accession>
<sequence length="470" mass="52585">MKTLFTISILLTSILPSVAQKLNPVVSLQGGITNNFNKTNSPLRSGYNSKLTFYQPFLSIKNTSLGVSASASMSNLSTTFSNADQIVSQYQLRGETYPVNTIMDGNKTKVGVFVAGLESFIAFGKFNLSPAVQIGYLSLNIPSYSIQAVFRDKMQDVKHIDLQQRINSKSKGTVLSPELKIGYKISSRINIYANSSYIVGPQSKIEVRKLIPQGGFNEINTYSTTQLLNGTYESNTQTVKNRLLNFNLGIALNLGKQKSKSTFTKTVMLTSLNQLNTTSKKIKLNENKTKGKFIALEKGIYELSINEPTRLEAQDFNTTRSNRDNRLKIKPDGTSSNDSIPKRQEAQDFNTTRSNRDNRLKIKPDSTSSNDSIPIRQEAQDFNTTRSNRDNRLKTKPDGTSSNDSVPTRQEAQDFNTTRSNRDNRLKINPKDGILVIKNIKESTILKLPINSNRVRFEILEKGKYSLSIE</sequence>
<dbReference type="EMBL" id="JADEYP010000007">
    <property type="protein sequence ID" value="MCA5004650.1"/>
    <property type="molecule type" value="Genomic_DNA"/>
</dbReference>
<dbReference type="Proteomes" id="UP001165302">
    <property type="component" value="Unassembled WGS sequence"/>
</dbReference>
<feature type="compositionally biased region" description="Basic and acidic residues" evidence="1">
    <location>
        <begin position="354"/>
        <end position="364"/>
    </location>
</feature>
<evidence type="ECO:0000256" key="1">
    <source>
        <dbReference type="SAM" id="MobiDB-lite"/>
    </source>
</evidence>
<evidence type="ECO:0000313" key="4">
    <source>
        <dbReference type="Proteomes" id="UP001165302"/>
    </source>
</evidence>
<evidence type="ECO:0000256" key="2">
    <source>
        <dbReference type="SAM" id="SignalP"/>
    </source>
</evidence>
<proteinExistence type="predicted"/>
<name>A0ABS7Z387_9SPHI</name>
<feature type="signal peptide" evidence="2">
    <location>
        <begin position="1"/>
        <end position="19"/>
    </location>
</feature>